<dbReference type="PANTHER" id="PTHR40438:SF1">
    <property type="entry name" value="PYRUVOYL-DEPENDENT ARGININE DECARBOXYLASE"/>
    <property type="match status" value="1"/>
</dbReference>
<evidence type="ECO:0000256" key="4">
    <source>
        <dbReference type="ARBA" id="ARBA00022793"/>
    </source>
</evidence>
<organism evidence="8 9">
    <name type="scientific">Haloarcula limicola</name>
    <dbReference type="NCBI Taxonomy" id="1429915"/>
    <lineage>
        <taxon>Archaea</taxon>
        <taxon>Methanobacteriati</taxon>
        <taxon>Methanobacteriota</taxon>
        <taxon>Stenosarchaea group</taxon>
        <taxon>Halobacteria</taxon>
        <taxon>Halobacteriales</taxon>
        <taxon>Haloarculaceae</taxon>
        <taxon>Haloarcula</taxon>
    </lineage>
</organism>
<keyword evidence="6" id="KW-0670">Pyruvate</keyword>
<dbReference type="EMBL" id="JAHQXF010000002">
    <property type="protein sequence ID" value="MBV0925266.1"/>
    <property type="molecule type" value="Genomic_DNA"/>
</dbReference>
<evidence type="ECO:0000256" key="2">
    <source>
        <dbReference type="ARBA" id="ARBA00007412"/>
    </source>
</evidence>
<comment type="cofactor">
    <cofactor evidence="1">
        <name>pyruvate</name>
        <dbReference type="ChEBI" id="CHEBI:15361"/>
    </cofactor>
</comment>
<dbReference type="RefSeq" id="WP_162318101.1">
    <property type="nucleotide sequence ID" value="NZ_JAHQXF010000002.1"/>
</dbReference>
<dbReference type="PANTHER" id="PTHR40438">
    <property type="entry name" value="PYRUVOYL-DEPENDENT ARGININE DECARBOXYLASE"/>
    <property type="match status" value="1"/>
</dbReference>
<proteinExistence type="inferred from homology"/>
<dbReference type="Gene3D" id="3.50.20.10">
    <property type="entry name" value="Pyruvoyl-Dependent Histidine Decarboxylase, subunit B"/>
    <property type="match status" value="1"/>
</dbReference>
<dbReference type="InterPro" id="IPR016104">
    <property type="entry name" value="Pyr-dep_his/arg-deCO2ase"/>
</dbReference>
<dbReference type="SUPFAM" id="SSF56271">
    <property type="entry name" value="Pyruvoyl-dependent histidine and arginine decarboxylases"/>
    <property type="match status" value="1"/>
</dbReference>
<dbReference type="SFLD" id="SFLDS00055">
    <property type="entry name" value="Pyruvoyl-Dependent_Histidine/A"/>
    <property type="match status" value="1"/>
</dbReference>
<dbReference type="AlphaFoldDB" id="A0A8J7YDL6"/>
<comment type="similarity">
    <text evidence="2">Belongs to the PdaD family.</text>
</comment>
<evidence type="ECO:0000256" key="5">
    <source>
        <dbReference type="ARBA" id="ARBA00023239"/>
    </source>
</evidence>
<reference evidence="8 9" key="1">
    <citation type="submission" date="2021-06" db="EMBL/GenBank/DDBJ databases">
        <title>New haloarchaea isolates fom saline soil.</title>
        <authorList>
            <person name="Duran-Viseras A."/>
            <person name="Sanchez-Porro C.S."/>
            <person name="Ventosa A."/>
        </authorList>
    </citation>
    <scope>NUCLEOTIDE SEQUENCE [LARGE SCALE GENOMIC DNA]</scope>
    <source>
        <strain evidence="8 9">JCM 183640</strain>
    </source>
</reference>
<dbReference type="SFLD" id="SFLDG01170">
    <property type="entry name" value="Pyruvoyl-dependent_arginine_de"/>
    <property type="match status" value="1"/>
</dbReference>
<keyword evidence="4" id="KW-0210">Decarboxylase</keyword>
<protein>
    <recommendedName>
        <fullName evidence="3">arginine decarboxylase</fullName>
        <ecNumber evidence="3">4.1.1.19</ecNumber>
    </recommendedName>
</protein>
<evidence type="ECO:0000256" key="3">
    <source>
        <dbReference type="ARBA" id="ARBA00012426"/>
    </source>
</evidence>
<dbReference type="Pfam" id="PF01862">
    <property type="entry name" value="PvlArgDC"/>
    <property type="match status" value="1"/>
</dbReference>
<dbReference type="GO" id="GO:0006527">
    <property type="term" value="P:L-arginine catabolic process"/>
    <property type="evidence" value="ECO:0007669"/>
    <property type="project" value="InterPro"/>
</dbReference>
<evidence type="ECO:0000256" key="6">
    <source>
        <dbReference type="ARBA" id="ARBA00023317"/>
    </source>
</evidence>
<dbReference type="EC" id="4.1.1.19" evidence="3"/>
<dbReference type="InterPro" id="IPR002724">
    <property type="entry name" value="Pyruvoyl-dep_arg_deCO2ase"/>
</dbReference>
<comment type="caution">
    <text evidence="8">The sequence shown here is derived from an EMBL/GenBank/DDBJ whole genome shotgun (WGS) entry which is preliminary data.</text>
</comment>
<accession>A0A8J7YDL6</accession>
<evidence type="ECO:0000256" key="1">
    <source>
        <dbReference type="ARBA" id="ARBA00001928"/>
    </source>
</evidence>
<sequence length="156" mass="16076">MSTIRVVWGAATGPTALSSYDAALAEAGVHNYNLVTLSSVIPAGPAIEVVETAPDLGPPGEAIEVVQSAATAAPGERAAAGIGWARTADGPGIFYEVDGTDPEAVRAEIREGLAAGRDLREWDFVEETVRVESVAPDDDYASAVVLATYGESHPVV</sequence>
<dbReference type="GO" id="GO:0008792">
    <property type="term" value="F:arginine decarboxylase activity"/>
    <property type="evidence" value="ECO:0007669"/>
    <property type="project" value="UniProtKB-EC"/>
</dbReference>
<evidence type="ECO:0000256" key="7">
    <source>
        <dbReference type="ARBA" id="ARBA00049309"/>
    </source>
</evidence>
<keyword evidence="5" id="KW-0456">Lyase</keyword>
<name>A0A8J7YDL6_9EURY</name>
<comment type="catalytic activity">
    <reaction evidence="7">
        <text>L-arginine + H(+) = agmatine + CO2</text>
        <dbReference type="Rhea" id="RHEA:17641"/>
        <dbReference type="ChEBI" id="CHEBI:15378"/>
        <dbReference type="ChEBI" id="CHEBI:16526"/>
        <dbReference type="ChEBI" id="CHEBI:32682"/>
        <dbReference type="ChEBI" id="CHEBI:58145"/>
        <dbReference type="EC" id="4.1.1.19"/>
    </reaction>
</comment>
<gene>
    <name evidence="8" type="ORF">KTS45_13760</name>
</gene>
<dbReference type="OrthoDB" id="30748at2157"/>
<dbReference type="InterPro" id="IPR016105">
    <property type="entry name" value="Pyr-dep_his/arg-deCO2ase_sand"/>
</dbReference>
<evidence type="ECO:0000313" key="8">
    <source>
        <dbReference type="EMBL" id="MBV0925266.1"/>
    </source>
</evidence>
<evidence type="ECO:0000313" key="9">
    <source>
        <dbReference type="Proteomes" id="UP000766550"/>
    </source>
</evidence>
<dbReference type="Proteomes" id="UP000766550">
    <property type="component" value="Unassembled WGS sequence"/>
</dbReference>
<keyword evidence="9" id="KW-1185">Reference proteome</keyword>